<proteinExistence type="predicted"/>
<dbReference type="Proteomes" id="UP000807025">
    <property type="component" value="Unassembled WGS sequence"/>
</dbReference>
<dbReference type="AlphaFoldDB" id="A0A9P5ZS26"/>
<protein>
    <submittedName>
        <fullName evidence="2">Uncharacterized protein</fullName>
    </submittedName>
</protein>
<evidence type="ECO:0000313" key="3">
    <source>
        <dbReference type="Proteomes" id="UP000807025"/>
    </source>
</evidence>
<reference evidence="2" key="1">
    <citation type="submission" date="2020-11" db="EMBL/GenBank/DDBJ databases">
        <authorList>
            <consortium name="DOE Joint Genome Institute"/>
            <person name="Ahrendt S."/>
            <person name="Riley R."/>
            <person name="Andreopoulos W."/>
            <person name="Labutti K."/>
            <person name="Pangilinan J."/>
            <person name="Ruiz-Duenas F.J."/>
            <person name="Barrasa J.M."/>
            <person name="Sanchez-Garcia M."/>
            <person name="Camarero S."/>
            <person name="Miyauchi S."/>
            <person name="Serrano A."/>
            <person name="Linde D."/>
            <person name="Babiker R."/>
            <person name="Drula E."/>
            <person name="Ayuso-Fernandez I."/>
            <person name="Pacheco R."/>
            <person name="Padilla G."/>
            <person name="Ferreira P."/>
            <person name="Barriuso J."/>
            <person name="Kellner H."/>
            <person name="Castanera R."/>
            <person name="Alfaro M."/>
            <person name="Ramirez L."/>
            <person name="Pisabarro A.G."/>
            <person name="Kuo A."/>
            <person name="Tritt A."/>
            <person name="Lipzen A."/>
            <person name="He G."/>
            <person name="Yan M."/>
            <person name="Ng V."/>
            <person name="Cullen D."/>
            <person name="Martin F."/>
            <person name="Rosso M.-N."/>
            <person name="Henrissat B."/>
            <person name="Hibbett D."/>
            <person name="Martinez A.T."/>
            <person name="Grigoriev I.V."/>
        </authorList>
    </citation>
    <scope>NUCLEOTIDE SEQUENCE</scope>
    <source>
        <strain evidence="2">ATCC 90797</strain>
    </source>
</reference>
<accession>A0A9P5ZS26</accession>
<keyword evidence="3" id="KW-1185">Reference proteome</keyword>
<sequence length="165" mass="18545">MPFIVARTPQQSRRGRGPLHRQEGWMDCLRYRYRGSAADFYDCTLLLYPGICRCICPSALSLFRCHNIIHVPGSADPISLSSQASIEWRHTGATTATDQRRRSENADGRVQARPPIDHGADVNRTLALAFANPQSPALTLRRAPLHQEKLLLRHDSSRCLDTSLQ</sequence>
<name>A0A9P5ZS26_PLEER</name>
<gene>
    <name evidence="2" type="ORF">BDN71DRAFT_1452537</name>
</gene>
<dbReference type="EMBL" id="MU154614">
    <property type="protein sequence ID" value="KAF9491670.1"/>
    <property type="molecule type" value="Genomic_DNA"/>
</dbReference>
<evidence type="ECO:0000313" key="2">
    <source>
        <dbReference type="EMBL" id="KAF9491670.1"/>
    </source>
</evidence>
<comment type="caution">
    <text evidence="2">The sequence shown here is derived from an EMBL/GenBank/DDBJ whole genome shotgun (WGS) entry which is preliminary data.</text>
</comment>
<organism evidence="2 3">
    <name type="scientific">Pleurotus eryngii</name>
    <name type="common">Boletus of the steppes</name>
    <dbReference type="NCBI Taxonomy" id="5323"/>
    <lineage>
        <taxon>Eukaryota</taxon>
        <taxon>Fungi</taxon>
        <taxon>Dikarya</taxon>
        <taxon>Basidiomycota</taxon>
        <taxon>Agaricomycotina</taxon>
        <taxon>Agaricomycetes</taxon>
        <taxon>Agaricomycetidae</taxon>
        <taxon>Agaricales</taxon>
        <taxon>Pleurotineae</taxon>
        <taxon>Pleurotaceae</taxon>
        <taxon>Pleurotus</taxon>
    </lineage>
</organism>
<feature type="region of interest" description="Disordered" evidence="1">
    <location>
        <begin position="92"/>
        <end position="118"/>
    </location>
</feature>
<feature type="compositionally biased region" description="Basic and acidic residues" evidence="1">
    <location>
        <begin position="98"/>
        <end position="107"/>
    </location>
</feature>
<evidence type="ECO:0000256" key="1">
    <source>
        <dbReference type="SAM" id="MobiDB-lite"/>
    </source>
</evidence>